<feature type="signal peptide" evidence="6">
    <location>
        <begin position="1"/>
        <end position="31"/>
    </location>
</feature>
<evidence type="ECO:0000313" key="7">
    <source>
        <dbReference type="EMBL" id="SCZ69020.1"/>
    </source>
</evidence>
<dbReference type="Pfam" id="PF13343">
    <property type="entry name" value="SBP_bac_6"/>
    <property type="match status" value="1"/>
</dbReference>
<dbReference type="STRING" id="1156985.SAMN04488118_108177"/>
<dbReference type="NCBIfam" id="TIGR01254">
    <property type="entry name" value="sfuA"/>
    <property type="match status" value="1"/>
</dbReference>
<gene>
    <name evidence="7" type="ORF">SAMN04488118_108177</name>
</gene>
<comment type="subcellular location">
    <subcellularLocation>
        <location evidence="1">Periplasm</location>
    </subcellularLocation>
</comment>
<keyword evidence="8" id="KW-1185">Reference proteome</keyword>
<evidence type="ECO:0000256" key="6">
    <source>
        <dbReference type="SAM" id="SignalP"/>
    </source>
</evidence>
<comment type="similarity">
    <text evidence="2">Belongs to the bacterial solute-binding protein 1 family.</text>
</comment>
<evidence type="ECO:0000256" key="4">
    <source>
        <dbReference type="ARBA" id="ARBA00022729"/>
    </source>
</evidence>
<dbReference type="Gene3D" id="3.40.190.10">
    <property type="entry name" value="Periplasmic binding protein-like II"/>
    <property type="match status" value="2"/>
</dbReference>
<dbReference type="SUPFAM" id="SSF53850">
    <property type="entry name" value="Periplasmic binding protein-like II"/>
    <property type="match status" value="1"/>
</dbReference>
<dbReference type="EMBL" id="FMWG01000008">
    <property type="protein sequence ID" value="SCZ69020.1"/>
    <property type="molecule type" value="Genomic_DNA"/>
</dbReference>
<dbReference type="PANTHER" id="PTHR30006:SF3">
    <property type="entry name" value="THIAMINE-BINDING PERIPLASMIC PROTEIN"/>
    <property type="match status" value="1"/>
</dbReference>
<feature type="chain" id="PRO_5011477528" evidence="6">
    <location>
        <begin position="32"/>
        <end position="339"/>
    </location>
</feature>
<dbReference type="GO" id="GO:0015888">
    <property type="term" value="P:thiamine transport"/>
    <property type="evidence" value="ECO:0007669"/>
    <property type="project" value="InterPro"/>
</dbReference>
<keyword evidence="4 6" id="KW-0732">Signal</keyword>
<keyword evidence="5" id="KW-0574">Periplasm</keyword>
<dbReference type="InterPro" id="IPR005948">
    <property type="entry name" value="ThiB-like"/>
</dbReference>
<dbReference type="AlphaFoldDB" id="A0A1G5R5C7"/>
<evidence type="ECO:0000256" key="1">
    <source>
        <dbReference type="ARBA" id="ARBA00004418"/>
    </source>
</evidence>
<evidence type="ECO:0000256" key="5">
    <source>
        <dbReference type="ARBA" id="ARBA00022764"/>
    </source>
</evidence>
<name>A0A1G5R5C7_9RHOB</name>
<organism evidence="7 8">
    <name type="scientific">Epibacterium ulvae</name>
    <dbReference type="NCBI Taxonomy" id="1156985"/>
    <lineage>
        <taxon>Bacteria</taxon>
        <taxon>Pseudomonadati</taxon>
        <taxon>Pseudomonadota</taxon>
        <taxon>Alphaproteobacteria</taxon>
        <taxon>Rhodobacterales</taxon>
        <taxon>Roseobacteraceae</taxon>
        <taxon>Epibacterium</taxon>
    </lineage>
</organism>
<dbReference type="GO" id="GO:0030288">
    <property type="term" value="C:outer membrane-bounded periplasmic space"/>
    <property type="evidence" value="ECO:0007669"/>
    <property type="project" value="TreeGrafter"/>
</dbReference>
<dbReference type="GO" id="GO:0030976">
    <property type="term" value="F:thiamine pyrophosphate binding"/>
    <property type="evidence" value="ECO:0007669"/>
    <property type="project" value="TreeGrafter"/>
</dbReference>
<dbReference type="PANTHER" id="PTHR30006">
    <property type="entry name" value="THIAMINE-BINDING PERIPLASMIC PROTEIN-RELATED"/>
    <property type="match status" value="1"/>
</dbReference>
<dbReference type="GO" id="GO:0030975">
    <property type="term" value="F:thiamine binding"/>
    <property type="evidence" value="ECO:0007669"/>
    <property type="project" value="InterPro"/>
</dbReference>
<evidence type="ECO:0000313" key="8">
    <source>
        <dbReference type="Proteomes" id="UP000198767"/>
    </source>
</evidence>
<dbReference type="Proteomes" id="UP000198767">
    <property type="component" value="Unassembled WGS sequence"/>
</dbReference>
<protein>
    <submittedName>
        <fullName evidence="7">Thiamine transport system substrate-binding protein</fullName>
    </submittedName>
</protein>
<evidence type="ECO:0000256" key="2">
    <source>
        <dbReference type="ARBA" id="ARBA00008520"/>
    </source>
</evidence>
<accession>A0A1G5R5C7</accession>
<reference evidence="7 8" key="1">
    <citation type="submission" date="2016-10" db="EMBL/GenBank/DDBJ databases">
        <authorList>
            <person name="de Groot N.N."/>
        </authorList>
    </citation>
    <scope>NUCLEOTIDE SEQUENCE [LARGE SCALE GENOMIC DNA]</scope>
    <source>
        <strain evidence="7 8">U95</strain>
    </source>
</reference>
<evidence type="ECO:0000256" key="3">
    <source>
        <dbReference type="ARBA" id="ARBA00022448"/>
    </source>
</evidence>
<proteinExistence type="inferred from homology"/>
<keyword evidence="3" id="KW-0813">Transport</keyword>
<sequence>MMPESPPLVLEIAMKALPFVAGMMLAGAAVADTPVLAVYAPDYFASDWGPGPGIEAAFEAQCGCDLQYKTGELLPRLLLEGANTEADVAIGFNSDITKKARESGLFAPHGLDTSPLTLPIDWADDTFLPFNYSHTAFIYDNTKVETAPTSFDDLLNAPDDLRLVIQDPRSSISGLALVLWVQNVYGDKAEEAWSKLAPKIVTVTKGWSESYGMFTDGEADMVLSYTTSPAYHIIAEEDLTKSAAIFEDGHYFMVELAAKLKTTDQSDLADQFMGFILSNEFQSMIPTSNWSFPAALAESEWPEGFQSLPTPEKVLFYSEDEAAALRDEAIEAWRRALSQ</sequence>